<dbReference type="RefSeq" id="WP_344412111.1">
    <property type="nucleotide sequence ID" value="NZ_BAAANN010000001.1"/>
</dbReference>
<gene>
    <name evidence="1" type="ORF">GCM10009754_01120</name>
</gene>
<accession>A0ABN2PYP1</accession>
<comment type="caution">
    <text evidence="1">The sequence shown here is derived from an EMBL/GenBank/DDBJ whole genome shotgun (WGS) entry which is preliminary data.</text>
</comment>
<keyword evidence="2" id="KW-1185">Reference proteome</keyword>
<evidence type="ECO:0000313" key="2">
    <source>
        <dbReference type="Proteomes" id="UP001501116"/>
    </source>
</evidence>
<protein>
    <submittedName>
        <fullName evidence="1">Uncharacterized protein</fullName>
    </submittedName>
</protein>
<dbReference type="Proteomes" id="UP001501116">
    <property type="component" value="Unassembled WGS sequence"/>
</dbReference>
<sequence>MTNYAAFYVGRDADAEWLGTVRGFESAELDAIPGPHLLNVTTETDYRAVVATLLTLWEQWIDHTYVPTDTPDPNDYGDLADTSYAFDNDRV</sequence>
<dbReference type="EMBL" id="BAAANN010000001">
    <property type="protein sequence ID" value="GAA1937878.1"/>
    <property type="molecule type" value="Genomic_DNA"/>
</dbReference>
<proteinExistence type="predicted"/>
<organism evidence="1 2">
    <name type="scientific">Amycolatopsis minnesotensis</name>
    <dbReference type="NCBI Taxonomy" id="337894"/>
    <lineage>
        <taxon>Bacteria</taxon>
        <taxon>Bacillati</taxon>
        <taxon>Actinomycetota</taxon>
        <taxon>Actinomycetes</taxon>
        <taxon>Pseudonocardiales</taxon>
        <taxon>Pseudonocardiaceae</taxon>
        <taxon>Amycolatopsis</taxon>
    </lineage>
</organism>
<name>A0ABN2PYP1_9PSEU</name>
<reference evidence="1 2" key="1">
    <citation type="journal article" date="2019" name="Int. J. Syst. Evol. Microbiol.">
        <title>The Global Catalogue of Microorganisms (GCM) 10K type strain sequencing project: providing services to taxonomists for standard genome sequencing and annotation.</title>
        <authorList>
            <consortium name="The Broad Institute Genomics Platform"/>
            <consortium name="The Broad Institute Genome Sequencing Center for Infectious Disease"/>
            <person name="Wu L."/>
            <person name="Ma J."/>
        </authorList>
    </citation>
    <scope>NUCLEOTIDE SEQUENCE [LARGE SCALE GENOMIC DNA]</scope>
    <source>
        <strain evidence="1 2">JCM 14545</strain>
    </source>
</reference>
<evidence type="ECO:0000313" key="1">
    <source>
        <dbReference type="EMBL" id="GAA1937878.1"/>
    </source>
</evidence>